<keyword evidence="3" id="KW-1185">Reference proteome</keyword>
<dbReference type="Proteomes" id="UP000325081">
    <property type="component" value="Unassembled WGS sequence"/>
</dbReference>
<keyword evidence="1" id="KW-1133">Transmembrane helix</keyword>
<evidence type="ECO:0000313" key="2">
    <source>
        <dbReference type="EMBL" id="GER37795.1"/>
    </source>
</evidence>
<name>A0A5A7PY56_STRAF</name>
<protein>
    <submittedName>
        <fullName evidence="2">Cation-chloride co-transporter 1</fullName>
    </submittedName>
</protein>
<dbReference type="AlphaFoldDB" id="A0A5A7PY56"/>
<proteinExistence type="predicted"/>
<feature type="non-terminal residue" evidence="2">
    <location>
        <position position="1"/>
    </location>
</feature>
<feature type="non-terminal residue" evidence="2">
    <location>
        <position position="237"/>
    </location>
</feature>
<comment type="caution">
    <text evidence="2">The sequence shown here is derived from an EMBL/GenBank/DDBJ whole genome shotgun (WGS) entry which is preliminary data.</text>
</comment>
<evidence type="ECO:0000313" key="3">
    <source>
        <dbReference type="Proteomes" id="UP000325081"/>
    </source>
</evidence>
<reference evidence="3" key="1">
    <citation type="journal article" date="2019" name="Curr. Biol.">
        <title>Genome Sequence of Striga asiatica Provides Insight into the Evolution of Plant Parasitism.</title>
        <authorList>
            <person name="Yoshida S."/>
            <person name="Kim S."/>
            <person name="Wafula E.K."/>
            <person name="Tanskanen J."/>
            <person name="Kim Y.M."/>
            <person name="Honaas L."/>
            <person name="Yang Z."/>
            <person name="Spallek T."/>
            <person name="Conn C.E."/>
            <person name="Ichihashi Y."/>
            <person name="Cheong K."/>
            <person name="Cui S."/>
            <person name="Der J.P."/>
            <person name="Gundlach H."/>
            <person name="Jiao Y."/>
            <person name="Hori C."/>
            <person name="Ishida J.K."/>
            <person name="Kasahara H."/>
            <person name="Kiba T."/>
            <person name="Kim M.S."/>
            <person name="Koo N."/>
            <person name="Laohavisit A."/>
            <person name="Lee Y.H."/>
            <person name="Lumba S."/>
            <person name="McCourt P."/>
            <person name="Mortimer J.C."/>
            <person name="Mutuku J.M."/>
            <person name="Nomura T."/>
            <person name="Sasaki-Sekimoto Y."/>
            <person name="Seto Y."/>
            <person name="Wang Y."/>
            <person name="Wakatake T."/>
            <person name="Sakakibara H."/>
            <person name="Demura T."/>
            <person name="Yamaguchi S."/>
            <person name="Yoneyama K."/>
            <person name="Manabe R.I."/>
            <person name="Nelson D.C."/>
            <person name="Schulman A.H."/>
            <person name="Timko M.P."/>
            <person name="dePamphilis C.W."/>
            <person name="Choi D."/>
            <person name="Shirasu K."/>
        </authorList>
    </citation>
    <scope>NUCLEOTIDE SEQUENCE [LARGE SCALE GENOMIC DNA]</scope>
    <source>
        <strain evidence="3">cv. UVA1</strain>
    </source>
</reference>
<accession>A0A5A7PY56</accession>
<evidence type="ECO:0000256" key="1">
    <source>
        <dbReference type="SAM" id="Phobius"/>
    </source>
</evidence>
<sequence>QPTKTNLLSLYTKNPKIRTEPGKDPSFLPFCPSDHIDPVNDIQSLDSVDFEIDDWDRKRPPDRKRVPILASRGVIAASAQPVVFAQKPLSNSWLLLMPGVSLRLLTAWSISWSSTERPVEGETGFWGDSWRRAFWLGERMGDLGPGPVEARDWAMRWWSHTTRSSMWASVFSLSAWWRVSIRRRSVWPAGWRLISDLDLGRRKQLYLVVLVAIGTSHCSVFSISALICGTVNCRMLT</sequence>
<keyword evidence="1" id="KW-0472">Membrane</keyword>
<dbReference type="EMBL" id="BKCP01005405">
    <property type="protein sequence ID" value="GER37795.1"/>
    <property type="molecule type" value="Genomic_DNA"/>
</dbReference>
<keyword evidence="1" id="KW-0812">Transmembrane</keyword>
<gene>
    <name evidence="2" type="ORF">STAS_14226</name>
</gene>
<organism evidence="2 3">
    <name type="scientific">Striga asiatica</name>
    <name type="common">Asiatic witchweed</name>
    <name type="synonym">Buchnera asiatica</name>
    <dbReference type="NCBI Taxonomy" id="4170"/>
    <lineage>
        <taxon>Eukaryota</taxon>
        <taxon>Viridiplantae</taxon>
        <taxon>Streptophyta</taxon>
        <taxon>Embryophyta</taxon>
        <taxon>Tracheophyta</taxon>
        <taxon>Spermatophyta</taxon>
        <taxon>Magnoliopsida</taxon>
        <taxon>eudicotyledons</taxon>
        <taxon>Gunneridae</taxon>
        <taxon>Pentapetalae</taxon>
        <taxon>asterids</taxon>
        <taxon>lamiids</taxon>
        <taxon>Lamiales</taxon>
        <taxon>Orobanchaceae</taxon>
        <taxon>Buchnereae</taxon>
        <taxon>Striga</taxon>
    </lineage>
</organism>
<feature type="transmembrane region" description="Helical" evidence="1">
    <location>
        <begin position="205"/>
        <end position="227"/>
    </location>
</feature>